<evidence type="ECO:0000259" key="5">
    <source>
        <dbReference type="PROSITE" id="PS50106"/>
    </source>
</evidence>
<evidence type="ECO:0000313" key="6">
    <source>
        <dbReference type="EMBL" id="HFG19225.1"/>
    </source>
</evidence>
<keyword evidence="3" id="KW-0378">Hydrolase</keyword>
<feature type="signal peptide" evidence="4">
    <location>
        <begin position="1"/>
        <end position="23"/>
    </location>
</feature>
<comment type="caution">
    <text evidence="6">The sequence shown here is derived from an EMBL/GenBank/DDBJ whole genome shotgun (WGS) entry which is preliminary data.</text>
</comment>
<dbReference type="GO" id="GO:0006508">
    <property type="term" value="P:proteolysis"/>
    <property type="evidence" value="ECO:0007669"/>
    <property type="project" value="UniProtKB-KW"/>
</dbReference>
<dbReference type="GO" id="GO:0004252">
    <property type="term" value="F:serine-type endopeptidase activity"/>
    <property type="evidence" value="ECO:0007669"/>
    <property type="project" value="InterPro"/>
</dbReference>
<dbReference type="InterPro" id="IPR001478">
    <property type="entry name" value="PDZ"/>
</dbReference>
<dbReference type="InterPro" id="IPR009003">
    <property type="entry name" value="Peptidase_S1_PA"/>
</dbReference>
<evidence type="ECO:0000256" key="3">
    <source>
        <dbReference type="ARBA" id="ARBA00022801"/>
    </source>
</evidence>
<reference evidence="6" key="1">
    <citation type="journal article" date="2020" name="mSystems">
        <title>Genome- and Community-Level Interaction Insights into Carbon Utilization and Element Cycling Functions of Hydrothermarchaeota in Hydrothermal Sediment.</title>
        <authorList>
            <person name="Zhou Z."/>
            <person name="Liu Y."/>
            <person name="Xu W."/>
            <person name="Pan J."/>
            <person name="Luo Z.H."/>
            <person name="Li M."/>
        </authorList>
    </citation>
    <scope>NUCLEOTIDE SEQUENCE [LARGE SCALE GENOMIC DNA]</scope>
    <source>
        <strain evidence="6">SpSt-524</strain>
    </source>
</reference>
<dbReference type="PANTHER" id="PTHR43343:SF3">
    <property type="entry name" value="PROTEASE DO-LIKE 8, CHLOROPLASTIC"/>
    <property type="match status" value="1"/>
</dbReference>
<dbReference type="InterPro" id="IPR051201">
    <property type="entry name" value="Chloro_Bact_Ser_Proteases"/>
</dbReference>
<dbReference type="SUPFAM" id="SSF50494">
    <property type="entry name" value="Trypsin-like serine proteases"/>
    <property type="match status" value="1"/>
</dbReference>
<keyword evidence="2 6" id="KW-0645">Protease</keyword>
<dbReference type="PANTHER" id="PTHR43343">
    <property type="entry name" value="PEPTIDASE S12"/>
    <property type="match status" value="1"/>
</dbReference>
<dbReference type="InterPro" id="IPR043504">
    <property type="entry name" value="Peptidase_S1_PA_chymotrypsin"/>
</dbReference>
<dbReference type="RefSeq" id="WP_409656093.1">
    <property type="nucleotide sequence ID" value="NZ_JBKBUW010000021.1"/>
</dbReference>
<keyword evidence="4" id="KW-0732">Signal</keyword>
<dbReference type="PRINTS" id="PR00834">
    <property type="entry name" value="PROTEASES2C"/>
</dbReference>
<name>A0A7C3HY61_MEIRU</name>
<protein>
    <submittedName>
        <fullName evidence="6">Serine protease</fullName>
    </submittedName>
</protein>
<feature type="domain" description="PDZ" evidence="5">
    <location>
        <begin position="221"/>
        <end position="327"/>
    </location>
</feature>
<organism evidence="6">
    <name type="scientific">Meiothermus ruber</name>
    <dbReference type="NCBI Taxonomy" id="277"/>
    <lineage>
        <taxon>Bacteria</taxon>
        <taxon>Thermotogati</taxon>
        <taxon>Deinococcota</taxon>
        <taxon>Deinococci</taxon>
        <taxon>Thermales</taxon>
        <taxon>Thermaceae</taxon>
        <taxon>Meiothermus</taxon>
    </lineage>
</organism>
<dbReference type="Gene3D" id="2.30.42.10">
    <property type="match status" value="1"/>
</dbReference>
<dbReference type="PROSITE" id="PS50106">
    <property type="entry name" value="PDZ"/>
    <property type="match status" value="1"/>
</dbReference>
<evidence type="ECO:0000256" key="1">
    <source>
        <dbReference type="ARBA" id="ARBA00010541"/>
    </source>
</evidence>
<dbReference type="EMBL" id="DSWI01000008">
    <property type="protein sequence ID" value="HFG19225.1"/>
    <property type="molecule type" value="Genomic_DNA"/>
</dbReference>
<dbReference type="Pfam" id="PF13180">
    <property type="entry name" value="PDZ_2"/>
    <property type="match status" value="1"/>
</dbReference>
<dbReference type="Gene3D" id="2.40.10.10">
    <property type="entry name" value="Trypsin-like serine proteases"/>
    <property type="match status" value="2"/>
</dbReference>
<dbReference type="Pfam" id="PF13365">
    <property type="entry name" value="Trypsin_2"/>
    <property type="match status" value="1"/>
</dbReference>
<evidence type="ECO:0000256" key="2">
    <source>
        <dbReference type="ARBA" id="ARBA00022670"/>
    </source>
</evidence>
<comment type="similarity">
    <text evidence="1">Belongs to the peptidase S1C family.</text>
</comment>
<dbReference type="SMART" id="SM00228">
    <property type="entry name" value="PDZ"/>
    <property type="match status" value="1"/>
</dbReference>
<feature type="chain" id="PRO_5028293902" evidence="4">
    <location>
        <begin position="24"/>
        <end position="344"/>
    </location>
</feature>
<dbReference type="AlphaFoldDB" id="A0A7C3HY61"/>
<dbReference type="InterPro" id="IPR036034">
    <property type="entry name" value="PDZ_sf"/>
</dbReference>
<sequence length="344" mass="37393">MRRSWLAFAAVAYLSILAAVIHAQPVQPPRTLSAEMRAALERVYTQALPASVRIETVPEGTGSGFFISADGLVMTAYHVVEDTRGFRVIDSKNQSLSAELVGYDEFRDIAILRASVNEPVPFLPLETTSGPSVGEPLLAIGNSRGQFIAPRYGIVNTVERDIFPFFNSIAISTTIPLAPGDSGGPVLNQAGRVVAVVVAIGQPNGVFESYLSPLQGLGEVIAQLQAGRKRDVPYIGVQLFQIDDETAATLRIPKEGVLIQGLLRGGAAERAGLRGFAIRRENGQEVYEFDVILEADGRPFNNVTELQRYIRSKEVGDTVVLTVRRGQQILKVELRLTPNPTRRS</sequence>
<evidence type="ECO:0000256" key="4">
    <source>
        <dbReference type="SAM" id="SignalP"/>
    </source>
</evidence>
<dbReference type="SUPFAM" id="SSF50156">
    <property type="entry name" value="PDZ domain-like"/>
    <property type="match status" value="1"/>
</dbReference>
<proteinExistence type="inferred from homology"/>
<gene>
    <name evidence="6" type="ORF">ENS82_00690</name>
</gene>
<dbReference type="InterPro" id="IPR001940">
    <property type="entry name" value="Peptidase_S1C"/>
</dbReference>
<accession>A0A7C3HY61</accession>